<organism evidence="1 2">
    <name type="scientific">Pan troglodytes</name>
    <name type="common">Chimpanzee</name>
    <dbReference type="NCBI Taxonomy" id="9598"/>
    <lineage>
        <taxon>Eukaryota</taxon>
        <taxon>Metazoa</taxon>
        <taxon>Chordata</taxon>
        <taxon>Craniata</taxon>
        <taxon>Vertebrata</taxon>
        <taxon>Euteleostomi</taxon>
        <taxon>Mammalia</taxon>
        <taxon>Eutheria</taxon>
        <taxon>Euarchontoglires</taxon>
        <taxon>Primates</taxon>
        <taxon>Haplorrhini</taxon>
        <taxon>Catarrhini</taxon>
        <taxon>Hominidae</taxon>
        <taxon>Pan</taxon>
    </lineage>
</organism>
<dbReference type="Proteomes" id="UP000236370">
    <property type="component" value="Unassembled WGS sequence"/>
</dbReference>
<gene>
    <name evidence="1" type="ORF">CK820_G0010927</name>
</gene>
<dbReference type="AlphaFoldDB" id="A0A2J8NFG4"/>
<proteinExistence type="predicted"/>
<evidence type="ECO:0000313" key="1">
    <source>
        <dbReference type="EMBL" id="PNI70502.1"/>
    </source>
</evidence>
<sequence>MKLKSLLLRYYPPVFGEPNHMQVSKILLNSRNYVGI</sequence>
<name>A0A2J8NFG4_PANTR</name>
<protein>
    <submittedName>
        <fullName evidence="1">DAW1 isoform 4</fullName>
    </submittedName>
</protein>
<dbReference type="EMBL" id="NBAG03000230">
    <property type="protein sequence ID" value="PNI70502.1"/>
    <property type="molecule type" value="Genomic_DNA"/>
</dbReference>
<reference evidence="1 2" key="1">
    <citation type="submission" date="2017-12" db="EMBL/GenBank/DDBJ databases">
        <title>High-resolution comparative analysis of great ape genomes.</title>
        <authorList>
            <person name="Pollen A."/>
            <person name="Hastie A."/>
            <person name="Hormozdiari F."/>
            <person name="Dougherty M."/>
            <person name="Liu R."/>
            <person name="Chaisson M."/>
            <person name="Hoppe E."/>
            <person name="Hill C."/>
            <person name="Pang A."/>
            <person name="Hillier L."/>
            <person name="Baker C."/>
            <person name="Armstrong J."/>
            <person name="Shendure J."/>
            <person name="Paten B."/>
            <person name="Wilson R."/>
            <person name="Chao H."/>
            <person name="Schneider V."/>
            <person name="Ventura M."/>
            <person name="Kronenberg Z."/>
            <person name="Murali S."/>
            <person name="Gordon D."/>
            <person name="Cantsilieris S."/>
            <person name="Munson K."/>
            <person name="Nelson B."/>
            <person name="Raja A."/>
            <person name="Underwood J."/>
            <person name="Diekhans M."/>
            <person name="Fiddes I."/>
            <person name="Haussler D."/>
            <person name="Eichler E."/>
        </authorList>
    </citation>
    <scope>NUCLEOTIDE SEQUENCE [LARGE SCALE GENOMIC DNA]</scope>
    <source>
        <strain evidence="1">Yerkes chimp pedigree #C0471</strain>
    </source>
</reference>
<accession>A0A2J8NFG4</accession>
<comment type="caution">
    <text evidence="1">The sequence shown here is derived from an EMBL/GenBank/DDBJ whole genome shotgun (WGS) entry which is preliminary data.</text>
</comment>
<evidence type="ECO:0000313" key="2">
    <source>
        <dbReference type="Proteomes" id="UP000236370"/>
    </source>
</evidence>